<gene>
    <name evidence="5" type="ORF">GGQ80_002244</name>
</gene>
<dbReference type="Gene3D" id="3.40.50.2300">
    <property type="match status" value="2"/>
</dbReference>
<dbReference type="PROSITE" id="PS50932">
    <property type="entry name" value="HTH_LACI_2"/>
    <property type="match status" value="1"/>
</dbReference>
<dbReference type="PROSITE" id="PS00356">
    <property type="entry name" value="HTH_LACI_1"/>
    <property type="match status" value="1"/>
</dbReference>
<evidence type="ECO:0000256" key="2">
    <source>
        <dbReference type="ARBA" id="ARBA00023125"/>
    </source>
</evidence>
<dbReference type="CDD" id="cd01392">
    <property type="entry name" value="HTH_LacI"/>
    <property type="match status" value="1"/>
</dbReference>
<sequence length="340" mass="36800">MTHFREPSTRIRNITELARIAGVSPGTVSRALAGKALVSRETRERIQRIADEHGFRPNQMASRLRSQKTGVIGVVVPLGHERRQHLSDPFFTAMLGQLAEQVTERDYDLMLSRVIPDADDWLERIVDSGMLDGVLLIGQSTEYDAIERVAGWYRPLVAWGSTMPGQVHCAVGVDNRLGGQLAGERLIARGCRRLAFLGEVRTTELAERFRGLSDAAAAAGLEAPVQFDTHLASDIMAGEIAAHLDAAVERIDGIAAASDMIAMNAMRALADRGLRVPDDMPVTGFDDLPLAEQIVPRLTTVRQDIAAGAAAMVDALLKRIGGQEAAGVVMIPELVVRDTA</sequence>
<keyword evidence="6" id="KW-1185">Reference proteome</keyword>
<dbReference type="SMART" id="SM00354">
    <property type="entry name" value="HTH_LACI"/>
    <property type="match status" value="1"/>
</dbReference>
<feature type="domain" description="HTH lacI-type" evidence="4">
    <location>
        <begin position="12"/>
        <end position="66"/>
    </location>
</feature>
<dbReference type="EMBL" id="JACIEV010000006">
    <property type="protein sequence ID" value="MBB4154331.1"/>
    <property type="molecule type" value="Genomic_DNA"/>
</dbReference>
<dbReference type="InterPro" id="IPR000843">
    <property type="entry name" value="HTH_LacI"/>
</dbReference>
<dbReference type="PANTHER" id="PTHR30146:SF120">
    <property type="entry name" value="ALANINE RACEMASE"/>
    <property type="match status" value="1"/>
</dbReference>
<keyword evidence="2 5" id="KW-0238">DNA-binding</keyword>
<dbReference type="GO" id="GO:0003700">
    <property type="term" value="F:DNA-binding transcription factor activity"/>
    <property type="evidence" value="ECO:0007669"/>
    <property type="project" value="TreeGrafter"/>
</dbReference>
<protein>
    <submittedName>
        <fullName evidence="5">DNA-binding LacI/PurR family transcriptional regulator</fullName>
    </submittedName>
</protein>
<evidence type="ECO:0000313" key="6">
    <source>
        <dbReference type="Proteomes" id="UP000529795"/>
    </source>
</evidence>
<name>A0A840FC90_9SPHN</name>
<dbReference type="PANTHER" id="PTHR30146">
    <property type="entry name" value="LACI-RELATED TRANSCRIPTIONAL REPRESSOR"/>
    <property type="match status" value="1"/>
</dbReference>
<reference evidence="5 6" key="1">
    <citation type="submission" date="2020-08" db="EMBL/GenBank/DDBJ databases">
        <title>Genomic Encyclopedia of Type Strains, Phase IV (KMG-IV): sequencing the most valuable type-strain genomes for metagenomic binning, comparative biology and taxonomic classification.</title>
        <authorList>
            <person name="Goeker M."/>
        </authorList>
    </citation>
    <scope>NUCLEOTIDE SEQUENCE [LARGE SCALE GENOMIC DNA]</scope>
    <source>
        <strain evidence="5 6">YC6723</strain>
    </source>
</reference>
<dbReference type="Gene3D" id="1.10.260.40">
    <property type="entry name" value="lambda repressor-like DNA-binding domains"/>
    <property type="match status" value="1"/>
</dbReference>
<comment type="caution">
    <text evidence="5">The sequence shown here is derived from an EMBL/GenBank/DDBJ whole genome shotgun (WGS) entry which is preliminary data.</text>
</comment>
<organism evidence="5 6">
    <name type="scientific">Sphingomonas jinjuensis</name>
    <dbReference type="NCBI Taxonomy" id="535907"/>
    <lineage>
        <taxon>Bacteria</taxon>
        <taxon>Pseudomonadati</taxon>
        <taxon>Pseudomonadota</taxon>
        <taxon>Alphaproteobacteria</taxon>
        <taxon>Sphingomonadales</taxon>
        <taxon>Sphingomonadaceae</taxon>
        <taxon>Sphingomonas</taxon>
    </lineage>
</organism>
<dbReference type="InterPro" id="IPR028082">
    <property type="entry name" value="Peripla_BP_I"/>
</dbReference>
<dbReference type="InterPro" id="IPR010982">
    <property type="entry name" value="Lambda_DNA-bd_dom_sf"/>
</dbReference>
<dbReference type="GO" id="GO:0000976">
    <property type="term" value="F:transcription cis-regulatory region binding"/>
    <property type="evidence" value="ECO:0007669"/>
    <property type="project" value="TreeGrafter"/>
</dbReference>
<dbReference type="Proteomes" id="UP000529795">
    <property type="component" value="Unassembled WGS sequence"/>
</dbReference>
<dbReference type="RefSeq" id="WP_183984781.1">
    <property type="nucleotide sequence ID" value="NZ_JACIEV010000006.1"/>
</dbReference>
<dbReference type="InterPro" id="IPR046335">
    <property type="entry name" value="LacI/GalR-like_sensor"/>
</dbReference>
<dbReference type="SUPFAM" id="SSF47413">
    <property type="entry name" value="lambda repressor-like DNA-binding domains"/>
    <property type="match status" value="1"/>
</dbReference>
<dbReference type="AlphaFoldDB" id="A0A840FC90"/>
<keyword evidence="3" id="KW-0804">Transcription</keyword>
<evidence type="ECO:0000256" key="1">
    <source>
        <dbReference type="ARBA" id="ARBA00023015"/>
    </source>
</evidence>
<evidence type="ECO:0000256" key="3">
    <source>
        <dbReference type="ARBA" id="ARBA00023163"/>
    </source>
</evidence>
<dbReference type="SUPFAM" id="SSF53822">
    <property type="entry name" value="Periplasmic binding protein-like I"/>
    <property type="match status" value="1"/>
</dbReference>
<dbReference type="Pfam" id="PF00356">
    <property type="entry name" value="LacI"/>
    <property type="match status" value="1"/>
</dbReference>
<keyword evidence="1" id="KW-0805">Transcription regulation</keyword>
<evidence type="ECO:0000313" key="5">
    <source>
        <dbReference type="EMBL" id="MBB4154331.1"/>
    </source>
</evidence>
<dbReference type="Pfam" id="PF13377">
    <property type="entry name" value="Peripla_BP_3"/>
    <property type="match status" value="1"/>
</dbReference>
<evidence type="ECO:0000259" key="4">
    <source>
        <dbReference type="PROSITE" id="PS50932"/>
    </source>
</evidence>
<accession>A0A840FC90</accession>
<proteinExistence type="predicted"/>